<comment type="similarity">
    <text evidence="1">Belongs to the universal ribosomal protein uS2 family.</text>
</comment>
<evidence type="ECO:0000313" key="2">
    <source>
        <dbReference type="EMBL" id="BCT02612.1"/>
    </source>
</evidence>
<accession>A0A8E4BWN2</accession>
<organism evidence="2">
    <name type="scientific">Medakamo hakoo</name>
    <dbReference type="NCBI Taxonomy" id="3113649"/>
    <lineage>
        <taxon>Eukaryota</taxon>
        <taxon>Viridiplantae</taxon>
        <taxon>Chlorophyta</taxon>
        <taxon>core chlorophytes</taxon>
        <taxon>Trebouxiophyceae</taxon>
        <taxon>Trebouxiophyceae incertae sedis</taxon>
        <taxon>Coccomyxaceae</taxon>
        <taxon>Medakamo</taxon>
    </lineage>
</organism>
<geneLocation type="mitochondrion" evidence="2"/>
<dbReference type="GO" id="GO:0006412">
    <property type="term" value="P:translation"/>
    <property type="evidence" value="ECO:0007669"/>
    <property type="project" value="InterPro"/>
</dbReference>
<dbReference type="SUPFAM" id="SSF52313">
    <property type="entry name" value="Ribosomal protein S2"/>
    <property type="match status" value="1"/>
</dbReference>
<keyword evidence="2" id="KW-0496">Mitochondrion</keyword>
<proteinExistence type="inferred from homology"/>
<dbReference type="GO" id="GO:0003735">
    <property type="term" value="F:structural constituent of ribosome"/>
    <property type="evidence" value="ECO:0007669"/>
    <property type="project" value="InterPro"/>
</dbReference>
<keyword evidence="2" id="KW-0687">Ribonucleoprotein</keyword>
<dbReference type="PANTHER" id="PTHR12534:SF0">
    <property type="entry name" value="SMALL RIBOSOMAL SUBUNIT PROTEIN US2M"/>
    <property type="match status" value="1"/>
</dbReference>
<dbReference type="EMBL" id="LC604817">
    <property type="protein sequence ID" value="BCT02612.1"/>
    <property type="molecule type" value="Genomic_DNA"/>
</dbReference>
<dbReference type="Gene3D" id="3.40.50.10490">
    <property type="entry name" value="Glucose-6-phosphate isomerase like protein, domain 1"/>
    <property type="match status" value="1"/>
</dbReference>
<dbReference type="AlphaFoldDB" id="A0A8E4BWN2"/>
<reference evidence="2" key="1">
    <citation type="submission" date="2021-02" db="EMBL/GenBank/DDBJ databases">
        <title>Organelle genome of a novel green alga in the class Trebouxiophyceae.</title>
        <authorList>
            <person name="Takusagawa M."/>
            <person name="Misumi O."/>
            <person name="Inui T.I."/>
            <person name="Kato S."/>
            <person name="Matsunaga S."/>
            <person name="Kuroiwa H."/>
            <person name="Kuroiwa T."/>
        </authorList>
    </citation>
    <scope>NUCLEOTIDE SEQUENCE</scope>
    <source>
        <strain evidence="2">311 I</strain>
    </source>
</reference>
<sequence length="270" mass="30830">MIKKDIHLKLSAKIKKEKALQRLNRRLCGMIDQGTHWGHKSLRNSWKRLSYPEMTAAFLGDRKNVQIIDPVKTLQATVHGLYFAAQVLRTNGRILIADTREEFSPINHTFASNTTNLSNSLSGTGKRWIAGTLTNWQTISPRISDYGYISSVFKNNVKSLKVHSPRFVKMKNAFPGLIGTTDLNIDFLDQPRLKFQKRPDLVIVCQPEENHTLIREAARLKIPVLAFVDSNSSLDYITYPIPVNTENHNWMYYCLNLLVRLANALTKPIL</sequence>
<dbReference type="PANTHER" id="PTHR12534">
    <property type="entry name" value="30S RIBOSOMAL PROTEIN S2 PROKARYOTIC AND ORGANELLAR"/>
    <property type="match status" value="1"/>
</dbReference>
<dbReference type="Pfam" id="PF00318">
    <property type="entry name" value="Ribosomal_S2"/>
    <property type="match status" value="1"/>
</dbReference>
<dbReference type="HAMAP" id="MF_00291_B">
    <property type="entry name" value="Ribosomal_uS2_B"/>
    <property type="match status" value="1"/>
</dbReference>
<gene>
    <name evidence="2" type="primary">rps2</name>
</gene>
<dbReference type="GO" id="GO:0005763">
    <property type="term" value="C:mitochondrial small ribosomal subunit"/>
    <property type="evidence" value="ECO:0007669"/>
    <property type="project" value="TreeGrafter"/>
</dbReference>
<keyword evidence="2" id="KW-0689">Ribosomal protein</keyword>
<dbReference type="InterPro" id="IPR001865">
    <property type="entry name" value="Ribosomal_uS2"/>
</dbReference>
<dbReference type="InterPro" id="IPR023591">
    <property type="entry name" value="Ribosomal_uS2_flav_dom_sf"/>
</dbReference>
<dbReference type="InterPro" id="IPR005706">
    <property type="entry name" value="Ribosomal_uS2_bac/mit/plastid"/>
</dbReference>
<name>A0A8E4BWN2_9CHLO</name>
<protein>
    <submittedName>
        <fullName evidence="2">Ribosomal protein S2</fullName>
    </submittedName>
</protein>
<dbReference type="CDD" id="cd01425">
    <property type="entry name" value="RPS2"/>
    <property type="match status" value="1"/>
</dbReference>
<evidence type="ECO:0000256" key="1">
    <source>
        <dbReference type="ARBA" id="ARBA00006242"/>
    </source>
</evidence>